<accession>A0A1J5PJP6</accession>
<evidence type="ECO:0000313" key="1">
    <source>
        <dbReference type="EMBL" id="OIQ63757.1"/>
    </source>
</evidence>
<reference evidence="1" key="1">
    <citation type="submission" date="2016-10" db="EMBL/GenBank/DDBJ databases">
        <title>Sequence of Gallionella enrichment culture.</title>
        <authorList>
            <person name="Poehlein A."/>
            <person name="Muehling M."/>
            <person name="Daniel R."/>
        </authorList>
    </citation>
    <scope>NUCLEOTIDE SEQUENCE</scope>
</reference>
<protein>
    <submittedName>
        <fullName evidence="1">Uncharacterized protein</fullName>
    </submittedName>
</protein>
<comment type="caution">
    <text evidence="1">The sequence shown here is derived from an EMBL/GenBank/DDBJ whole genome shotgun (WGS) entry which is preliminary data.</text>
</comment>
<dbReference type="EMBL" id="MLJW01008717">
    <property type="protein sequence ID" value="OIQ63757.1"/>
    <property type="molecule type" value="Genomic_DNA"/>
</dbReference>
<name>A0A1J5PJP6_9ZZZZ</name>
<gene>
    <name evidence="1" type="ORF">GALL_547000</name>
</gene>
<proteinExistence type="predicted"/>
<organism evidence="1">
    <name type="scientific">mine drainage metagenome</name>
    <dbReference type="NCBI Taxonomy" id="410659"/>
    <lineage>
        <taxon>unclassified sequences</taxon>
        <taxon>metagenomes</taxon>
        <taxon>ecological metagenomes</taxon>
    </lineage>
</organism>
<dbReference type="AlphaFoldDB" id="A0A1J5PJP6"/>
<sequence length="106" mass="12128">MDLVDEQHIARLEVGQDRRQIARLGQHRARGHAEAHPQLARHDLRQRGFAQARRAVEQRVIHRLATHLGALDKHLEVRARLGLPDEFIQPLRAQRAVGILWQGLGP</sequence>